<accession>A0AAV5UAG8</accession>
<dbReference type="Proteomes" id="UP001432027">
    <property type="component" value="Unassembled WGS sequence"/>
</dbReference>
<gene>
    <name evidence="1" type="ORF">PENTCL1PPCAC_25563</name>
</gene>
<dbReference type="AlphaFoldDB" id="A0AAV5UAG8"/>
<organism evidence="1 2">
    <name type="scientific">Pristionchus entomophagus</name>
    <dbReference type="NCBI Taxonomy" id="358040"/>
    <lineage>
        <taxon>Eukaryota</taxon>
        <taxon>Metazoa</taxon>
        <taxon>Ecdysozoa</taxon>
        <taxon>Nematoda</taxon>
        <taxon>Chromadorea</taxon>
        <taxon>Rhabditida</taxon>
        <taxon>Rhabditina</taxon>
        <taxon>Diplogasteromorpha</taxon>
        <taxon>Diplogasteroidea</taxon>
        <taxon>Neodiplogasteridae</taxon>
        <taxon>Pristionchus</taxon>
    </lineage>
</organism>
<evidence type="ECO:0000313" key="1">
    <source>
        <dbReference type="EMBL" id="GMT03389.1"/>
    </source>
</evidence>
<keyword evidence="2" id="KW-1185">Reference proteome</keyword>
<dbReference type="EMBL" id="BTSX01000006">
    <property type="protein sequence ID" value="GMT03389.1"/>
    <property type="molecule type" value="Genomic_DNA"/>
</dbReference>
<name>A0AAV5UAG8_9BILA</name>
<sequence length="104" mass="11159">MLSTASNCLDKAGSSMDKALSALSAAFAKVLNAPYTKIIKKMKEMAKAKKTTAQMTNQAYTIAAKALSKEVVQKLIDALKATSSQAEWNCGLPPLNKVMLTSQY</sequence>
<reference evidence="1" key="1">
    <citation type="submission" date="2023-10" db="EMBL/GenBank/DDBJ databases">
        <title>Genome assembly of Pristionchus species.</title>
        <authorList>
            <person name="Yoshida K."/>
            <person name="Sommer R.J."/>
        </authorList>
    </citation>
    <scope>NUCLEOTIDE SEQUENCE</scope>
    <source>
        <strain evidence="1">RS0144</strain>
    </source>
</reference>
<proteinExistence type="predicted"/>
<feature type="non-terminal residue" evidence="1">
    <location>
        <position position="104"/>
    </location>
</feature>
<protein>
    <submittedName>
        <fullName evidence="1">Uncharacterized protein</fullName>
    </submittedName>
</protein>
<comment type="caution">
    <text evidence="1">The sequence shown here is derived from an EMBL/GenBank/DDBJ whole genome shotgun (WGS) entry which is preliminary data.</text>
</comment>
<evidence type="ECO:0000313" key="2">
    <source>
        <dbReference type="Proteomes" id="UP001432027"/>
    </source>
</evidence>